<evidence type="ECO:0008006" key="3">
    <source>
        <dbReference type="Google" id="ProtNLM"/>
    </source>
</evidence>
<keyword evidence="2" id="KW-1185">Reference proteome</keyword>
<evidence type="ECO:0000313" key="1">
    <source>
        <dbReference type="EMBL" id="OKS85992.1"/>
    </source>
</evidence>
<dbReference type="AlphaFoldDB" id="A0A1Q5ZW48"/>
<name>A0A1Q5ZW48_9SPHI</name>
<organism evidence="1 2">
    <name type="scientific">Mucilaginibacter polytrichastri</name>
    <dbReference type="NCBI Taxonomy" id="1302689"/>
    <lineage>
        <taxon>Bacteria</taxon>
        <taxon>Pseudomonadati</taxon>
        <taxon>Bacteroidota</taxon>
        <taxon>Sphingobacteriia</taxon>
        <taxon>Sphingobacteriales</taxon>
        <taxon>Sphingobacteriaceae</taxon>
        <taxon>Mucilaginibacter</taxon>
    </lineage>
</organism>
<dbReference type="OrthoDB" id="7063390at2"/>
<protein>
    <recommendedName>
        <fullName evidence="3">DUF4393 domain-containing protein</fullName>
    </recommendedName>
</protein>
<comment type="caution">
    <text evidence="1">The sequence shown here is derived from an EMBL/GenBank/DDBJ whole genome shotgun (WGS) entry which is preliminary data.</text>
</comment>
<reference evidence="1 2" key="1">
    <citation type="submission" date="2016-11" db="EMBL/GenBank/DDBJ databases">
        <title>Whole Genome Sequencing of Mucilaginibacter polytrichastri RG4-7(T) isolated from the moss sample.</title>
        <authorList>
            <person name="Li Y."/>
        </authorList>
    </citation>
    <scope>NUCLEOTIDE SEQUENCE [LARGE SCALE GENOMIC DNA]</scope>
    <source>
        <strain evidence="1 2">RG4-7</strain>
    </source>
</reference>
<dbReference type="EMBL" id="MPPL01000001">
    <property type="protein sequence ID" value="OKS85992.1"/>
    <property type="molecule type" value="Genomic_DNA"/>
</dbReference>
<accession>A0A1Q5ZW48</accession>
<dbReference type="Pfam" id="PF14337">
    <property type="entry name" value="Abi_alpha"/>
    <property type="match status" value="1"/>
</dbReference>
<dbReference type="InterPro" id="IPR025506">
    <property type="entry name" value="Abi_alpha"/>
</dbReference>
<evidence type="ECO:0000313" key="2">
    <source>
        <dbReference type="Proteomes" id="UP000186720"/>
    </source>
</evidence>
<gene>
    <name evidence="1" type="ORF">RG47T_1439</name>
</gene>
<dbReference type="Proteomes" id="UP000186720">
    <property type="component" value="Unassembled WGS sequence"/>
</dbReference>
<proteinExistence type="predicted"/>
<sequence>MNLSNLPKGFQENVKQMEYALFGDFFSESGKLFADAIRYQRLKNQIKIYNKSIAYSEKFGIDPNKINLKLIAPLLENMSLESNDTVQDRWARIISNIRYSNTDQSFDLRCIEMMKSISDKELLLIDIIYEQYVESEARHKHFQKYPLESAGKASSDKLVESDIPFTKELFGFTLHPMPYKLNTTHEMVELYMERLLSYHIFRPSLPTLANKDEDTYNDLRRSDGFEFTSFGLYFVELCKIPKAST</sequence>
<dbReference type="RefSeq" id="WP_074488748.1">
    <property type="nucleotide sequence ID" value="NZ_FPAM01000002.1"/>
</dbReference>